<organism evidence="1">
    <name type="scientific">Percolomonas cosmopolitus</name>
    <dbReference type="NCBI Taxonomy" id="63605"/>
    <lineage>
        <taxon>Eukaryota</taxon>
        <taxon>Discoba</taxon>
        <taxon>Heterolobosea</taxon>
        <taxon>Tetramitia</taxon>
        <taxon>Eutetramitia</taxon>
        <taxon>Percolomonadidae</taxon>
        <taxon>Percolomonas</taxon>
    </lineage>
</organism>
<proteinExistence type="predicted"/>
<dbReference type="EMBL" id="HBGD01004377">
    <property type="protein sequence ID" value="CAD9080377.1"/>
    <property type="molecule type" value="Transcribed_RNA"/>
</dbReference>
<protein>
    <submittedName>
        <fullName evidence="1">Uncharacterized protein</fullName>
    </submittedName>
</protein>
<accession>A0A7S1KQU6</accession>
<gene>
    <name evidence="1" type="ORF">PCOS0759_LOCUS3617</name>
</gene>
<name>A0A7S1KQU6_9EUKA</name>
<dbReference type="AlphaFoldDB" id="A0A7S1KQU6"/>
<reference evidence="1" key="1">
    <citation type="submission" date="2021-01" db="EMBL/GenBank/DDBJ databases">
        <authorList>
            <person name="Corre E."/>
            <person name="Pelletier E."/>
            <person name="Niang G."/>
            <person name="Scheremetjew M."/>
            <person name="Finn R."/>
            <person name="Kale V."/>
            <person name="Holt S."/>
            <person name="Cochrane G."/>
            <person name="Meng A."/>
            <person name="Brown T."/>
            <person name="Cohen L."/>
        </authorList>
    </citation>
    <scope>NUCLEOTIDE SEQUENCE</scope>
    <source>
        <strain evidence="1">WS</strain>
    </source>
</reference>
<evidence type="ECO:0000313" key="1">
    <source>
        <dbReference type="EMBL" id="CAD9080377.1"/>
    </source>
</evidence>
<sequence length="491" mass="56750">MTTENVQFLWNARTVVDLLYKLRSFVQKSMAKAQPGEPGQGSRYVFHFTYSGKYFDLLKDLRFNVRRIGDTFFDSPTPDEWFRTRLTHNEGNWQVEKSTKLVKHAKSDLSILSSQQEKDHSGEKDVVHYSFDRLTVFATPSPSPFSLHFDKCEVIPNVFYYVGSICMEFSVSQAEGILRCIETMISTIPKKSYKLFKKLHIAGPAKSKTMLCLSLKNPSFRSTNDTLFPAYFQLHRHDASTETVESEAKLKEVCPSLHFFSMAERPQLLEYGVPSGWDDEKPLSVTDFTVQKMALQDVENKLASSGILLLKISEDAWRCYLQVSSSKAYCHPHLSSPQVELFLEKWCLNVTDLHEQISWTEYQLTLENGACFTRYNFESNLTNWYCVFSRTSFYYTDKDDDLWTRMPNPILYGMHHVQKRKIPEFCDELKVDEEDLSTVHSEAIITLEYSNPKLVPKGFSHAGYDLPQVTQEEQQGLQEDMDKIFSGNFFA</sequence>